<sequence>MRNSSEKGVKKLWAHIVCIKRIYQRINVGKSGVSGIEGGEDRYADERRKEREKAETASGS</sequence>
<accession>A0ACC0DV61</accession>
<comment type="caution">
    <text evidence="1">The sequence shown here is derived from an EMBL/GenBank/DDBJ whole genome shotgun (WGS) entry which is preliminary data.</text>
</comment>
<protein>
    <submittedName>
        <fullName evidence="1">Uncharacterized protein</fullName>
    </submittedName>
</protein>
<keyword evidence="2" id="KW-1185">Reference proteome</keyword>
<evidence type="ECO:0000313" key="1">
    <source>
        <dbReference type="EMBL" id="KAI7939996.1"/>
    </source>
</evidence>
<reference evidence="2" key="1">
    <citation type="journal article" date="2018" name="BMC Genomics">
        <title>Genomic insights into host adaptation between the wheat stripe rust pathogen (Puccinia striiformis f. sp. tritici) and the barley stripe rust pathogen (Puccinia striiformis f. sp. hordei).</title>
        <authorList>
            <person name="Xia C."/>
            <person name="Wang M."/>
            <person name="Yin C."/>
            <person name="Cornejo O.E."/>
            <person name="Hulbert S.H."/>
            <person name="Chen X."/>
        </authorList>
    </citation>
    <scope>NUCLEOTIDE SEQUENCE [LARGE SCALE GENOMIC DNA]</scope>
    <source>
        <strain evidence="2">93-210</strain>
    </source>
</reference>
<dbReference type="EMBL" id="CM045878">
    <property type="protein sequence ID" value="KAI7939996.1"/>
    <property type="molecule type" value="Genomic_DNA"/>
</dbReference>
<organism evidence="1 2">
    <name type="scientific">Puccinia striiformis f. sp. tritici</name>
    <dbReference type="NCBI Taxonomy" id="168172"/>
    <lineage>
        <taxon>Eukaryota</taxon>
        <taxon>Fungi</taxon>
        <taxon>Dikarya</taxon>
        <taxon>Basidiomycota</taxon>
        <taxon>Pucciniomycotina</taxon>
        <taxon>Pucciniomycetes</taxon>
        <taxon>Pucciniales</taxon>
        <taxon>Pucciniaceae</taxon>
        <taxon>Puccinia</taxon>
    </lineage>
</organism>
<reference evidence="1 2" key="3">
    <citation type="journal article" date="2022" name="Microbiol. Spectr.">
        <title>Folding features and dynamics of 3D genome architecture in plant fungal pathogens.</title>
        <authorList>
            <person name="Xia C."/>
        </authorList>
    </citation>
    <scope>NUCLEOTIDE SEQUENCE [LARGE SCALE GENOMIC DNA]</scope>
    <source>
        <strain evidence="1 2">93-210</strain>
    </source>
</reference>
<reference evidence="2" key="2">
    <citation type="journal article" date="2018" name="Mol. Plant Microbe Interact.">
        <title>Genome sequence resources for the wheat stripe rust pathogen (Puccinia striiformis f. sp. tritici) and the barley stripe rust pathogen (Puccinia striiformis f. sp. hordei).</title>
        <authorList>
            <person name="Xia C."/>
            <person name="Wang M."/>
            <person name="Yin C."/>
            <person name="Cornejo O.E."/>
            <person name="Hulbert S.H."/>
            <person name="Chen X."/>
        </authorList>
    </citation>
    <scope>NUCLEOTIDE SEQUENCE [LARGE SCALE GENOMIC DNA]</scope>
    <source>
        <strain evidence="2">93-210</strain>
    </source>
</reference>
<gene>
    <name evidence="1" type="ORF">MJO28_013648</name>
</gene>
<name>A0ACC0DV61_9BASI</name>
<proteinExistence type="predicted"/>
<evidence type="ECO:0000313" key="2">
    <source>
        <dbReference type="Proteomes" id="UP001060170"/>
    </source>
</evidence>
<dbReference type="Proteomes" id="UP001060170">
    <property type="component" value="Chromosome 14"/>
</dbReference>